<dbReference type="InterPro" id="IPR013766">
    <property type="entry name" value="Thioredoxin_domain"/>
</dbReference>
<dbReference type="GO" id="GO:0008379">
    <property type="term" value="F:thioredoxin peroxidase activity"/>
    <property type="evidence" value="ECO:0007669"/>
    <property type="project" value="InterPro"/>
</dbReference>
<protein>
    <submittedName>
        <fullName evidence="6">Peroxiredoxin</fullName>
        <ecNumber evidence="6">1.11.1.15</ecNumber>
    </submittedName>
</protein>
<evidence type="ECO:0000256" key="2">
    <source>
        <dbReference type="ARBA" id="ARBA00022862"/>
    </source>
</evidence>
<proteinExistence type="predicted"/>
<dbReference type="InterPro" id="IPR036249">
    <property type="entry name" value="Thioredoxin-like_sf"/>
</dbReference>
<dbReference type="Gene3D" id="3.40.30.10">
    <property type="entry name" value="Glutaredoxin"/>
    <property type="match status" value="1"/>
</dbReference>
<keyword evidence="4" id="KW-0676">Redox-active center</keyword>
<keyword evidence="1 6" id="KW-0575">Peroxidase</keyword>
<dbReference type="EC" id="1.11.1.15" evidence="6"/>
<accession>A0A645E3S8</accession>
<name>A0A645E3S8_9ZZZZ</name>
<dbReference type="PROSITE" id="PS51352">
    <property type="entry name" value="THIOREDOXIN_2"/>
    <property type="match status" value="1"/>
</dbReference>
<keyword evidence="3 6" id="KW-0560">Oxidoreductase</keyword>
<dbReference type="Pfam" id="PF08534">
    <property type="entry name" value="Redoxin"/>
    <property type="match status" value="1"/>
</dbReference>
<dbReference type="AlphaFoldDB" id="A0A645E3S8"/>
<evidence type="ECO:0000259" key="5">
    <source>
        <dbReference type="PROSITE" id="PS51352"/>
    </source>
</evidence>
<evidence type="ECO:0000256" key="4">
    <source>
        <dbReference type="ARBA" id="ARBA00023284"/>
    </source>
</evidence>
<dbReference type="CDD" id="cd03013">
    <property type="entry name" value="PRX5_like"/>
    <property type="match status" value="1"/>
</dbReference>
<dbReference type="InterPro" id="IPR013740">
    <property type="entry name" value="Redoxin"/>
</dbReference>
<gene>
    <name evidence="6" type="ORF">SDC9_143528</name>
</gene>
<dbReference type="PANTHER" id="PTHR10430:SF16">
    <property type="entry name" value="PEROXIREDOXIN-5, MITOCHONDRIAL"/>
    <property type="match status" value="1"/>
</dbReference>
<dbReference type="PANTHER" id="PTHR10430">
    <property type="entry name" value="PEROXIREDOXIN"/>
    <property type="match status" value="1"/>
</dbReference>
<evidence type="ECO:0000256" key="3">
    <source>
        <dbReference type="ARBA" id="ARBA00023002"/>
    </source>
</evidence>
<keyword evidence="2" id="KW-0049">Antioxidant</keyword>
<dbReference type="FunFam" id="3.40.30.10:FF:000020">
    <property type="entry name" value="Peroxiredoxin"/>
    <property type="match status" value="1"/>
</dbReference>
<evidence type="ECO:0000313" key="6">
    <source>
        <dbReference type="EMBL" id="MPM96367.1"/>
    </source>
</evidence>
<reference evidence="6" key="1">
    <citation type="submission" date="2019-08" db="EMBL/GenBank/DDBJ databases">
        <authorList>
            <person name="Kucharzyk K."/>
            <person name="Murdoch R.W."/>
            <person name="Higgins S."/>
            <person name="Loffler F."/>
        </authorList>
    </citation>
    <scope>NUCLEOTIDE SEQUENCE</scope>
</reference>
<dbReference type="GO" id="GO:0034599">
    <property type="term" value="P:cellular response to oxidative stress"/>
    <property type="evidence" value="ECO:0007669"/>
    <property type="project" value="InterPro"/>
</dbReference>
<dbReference type="GO" id="GO:0042744">
    <property type="term" value="P:hydrogen peroxide catabolic process"/>
    <property type="evidence" value="ECO:0007669"/>
    <property type="project" value="TreeGrafter"/>
</dbReference>
<organism evidence="6">
    <name type="scientific">bioreactor metagenome</name>
    <dbReference type="NCBI Taxonomy" id="1076179"/>
    <lineage>
        <taxon>unclassified sequences</taxon>
        <taxon>metagenomes</taxon>
        <taxon>ecological metagenomes</taxon>
    </lineage>
</organism>
<evidence type="ECO:0000256" key="1">
    <source>
        <dbReference type="ARBA" id="ARBA00022559"/>
    </source>
</evidence>
<dbReference type="EMBL" id="VSSQ01042755">
    <property type="protein sequence ID" value="MPM96367.1"/>
    <property type="molecule type" value="Genomic_DNA"/>
</dbReference>
<dbReference type="SUPFAM" id="SSF52833">
    <property type="entry name" value="Thioredoxin-like"/>
    <property type="match status" value="1"/>
</dbReference>
<sequence length="168" mass="17466">MIKVGDALPAATLMEYSEVEGNGCSLGPNAVDVQKAAAGKTIAVFAVPGAFTPTCSAKHVPGYVEKAAELKAAGVDEIWCLSVNDAFVMGAWARDQKTDGKVRMLADGDAAFAKATGLTLDLNGKGLGLRSNRYSMLVKDGKVVTLNVEGPGKFEVSDADTMLKQAKA</sequence>
<dbReference type="InterPro" id="IPR037944">
    <property type="entry name" value="PRX5-like"/>
</dbReference>
<dbReference type="GO" id="GO:0005737">
    <property type="term" value="C:cytoplasm"/>
    <property type="evidence" value="ECO:0007669"/>
    <property type="project" value="TreeGrafter"/>
</dbReference>
<dbReference type="GO" id="GO:0045454">
    <property type="term" value="P:cell redox homeostasis"/>
    <property type="evidence" value="ECO:0007669"/>
    <property type="project" value="TreeGrafter"/>
</dbReference>
<feature type="domain" description="Thioredoxin" evidence="5">
    <location>
        <begin position="2"/>
        <end position="168"/>
    </location>
</feature>
<comment type="caution">
    <text evidence="6">The sequence shown here is derived from an EMBL/GenBank/DDBJ whole genome shotgun (WGS) entry which is preliminary data.</text>
</comment>